<proteinExistence type="predicted"/>
<keyword evidence="1" id="KW-0812">Transmembrane</keyword>
<dbReference type="Pfam" id="PF11026">
    <property type="entry name" value="DUF2721"/>
    <property type="match status" value="1"/>
</dbReference>
<evidence type="ECO:0000313" key="2">
    <source>
        <dbReference type="EMBL" id="MBW4661369.1"/>
    </source>
</evidence>
<dbReference type="EMBL" id="JAHHHD010000035">
    <property type="protein sequence ID" value="MBW4661369.1"/>
    <property type="molecule type" value="Genomic_DNA"/>
</dbReference>
<organism evidence="2 3">
    <name type="scientific">Drouetiella hepatica Uher 2000/2452</name>
    <dbReference type="NCBI Taxonomy" id="904376"/>
    <lineage>
        <taxon>Bacteria</taxon>
        <taxon>Bacillati</taxon>
        <taxon>Cyanobacteriota</taxon>
        <taxon>Cyanophyceae</taxon>
        <taxon>Oculatellales</taxon>
        <taxon>Oculatellaceae</taxon>
        <taxon>Drouetiella</taxon>
    </lineage>
</organism>
<sequence>MMNAADVAKTIQLIIAPVVLITACALIQNAVLSRYASVGQYMRSLALERLGLLRSGEMDSFRQERLQDIDRQIPLLTHRHRLLQNAALTIYSAMAIFLSNMFAIALAVSLSSSGAATLTLALFLTGTGVLLTGVILISLEIRISHRAICYEVGRISSLKQ</sequence>
<keyword evidence="1" id="KW-1133">Transmembrane helix</keyword>
<feature type="transmembrane region" description="Helical" evidence="1">
    <location>
        <begin position="12"/>
        <end position="32"/>
    </location>
</feature>
<comment type="caution">
    <text evidence="2">The sequence shown here is derived from an EMBL/GenBank/DDBJ whole genome shotgun (WGS) entry which is preliminary data.</text>
</comment>
<reference evidence="2" key="2">
    <citation type="journal article" date="2022" name="Microbiol. Resour. Announc.">
        <title>Metagenome Sequencing to Explore Phylogenomics of Terrestrial Cyanobacteria.</title>
        <authorList>
            <person name="Ward R.D."/>
            <person name="Stajich J.E."/>
            <person name="Johansen J.R."/>
            <person name="Huntemann M."/>
            <person name="Clum A."/>
            <person name="Foster B."/>
            <person name="Foster B."/>
            <person name="Roux S."/>
            <person name="Palaniappan K."/>
            <person name="Varghese N."/>
            <person name="Mukherjee S."/>
            <person name="Reddy T.B.K."/>
            <person name="Daum C."/>
            <person name="Copeland A."/>
            <person name="Chen I.A."/>
            <person name="Ivanova N.N."/>
            <person name="Kyrpides N.C."/>
            <person name="Shapiro N."/>
            <person name="Eloe-Fadrosh E.A."/>
            <person name="Pietrasiak N."/>
        </authorList>
    </citation>
    <scope>NUCLEOTIDE SEQUENCE</scope>
    <source>
        <strain evidence="2">UHER 2000/2452</strain>
    </source>
</reference>
<evidence type="ECO:0000313" key="3">
    <source>
        <dbReference type="Proteomes" id="UP000757435"/>
    </source>
</evidence>
<dbReference type="AlphaFoldDB" id="A0A951UPZ3"/>
<name>A0A951UPZ3_9CYAN</name>
<reference evidence="2" key="1">
    <citation type="submission" date="2021-05" db="EMBL/GenBank/DDBJ databases">
        <authorList>
            <person name="Pietrasiak N."/>
            <person name="Ward R."/>
            <person name="Stajich J.E."/>
            <person name="Kurbessoian T."/>
        </authorList>
    </citation>
    <scope>NUCLEOTIDE SEQUENCE</scope>
    <source>
        <strain evidence="2">UHER 2000/2452</strain>
    </source>
</reference>
<evidence type="ECO:0000256" key="1">
    <source>
        <dbReference type="SAM" id="Phobius"/>
    </source>
</evidence>
<feature type="transmembrane region" description="Helical" evidence="1">
    <location>
        <begin position="88"/>
        <end position="110"/>
    </location>
</feature>
<gene>
    <name evidence="2" type="ORF">KME15_22065</name>
</gene>
<accession>A0A951UPZ3</accession>
<protein>
    <submittedName>
        <fullName evidence="2">DUF2721 domain-containing protein</fullName>
    </submittedName>
</protein>
<feature type="transmembrane region" description="Helical" evidence="1">
    <location>
        <begin position="116"/>
        <end position="137"/>
    </location>
</feature>
<dbReference type="Proteomes" id="UP000757435">
    <property type="component" value="Unassembled WGS sequence"/>
</dbReference>
<keyword evidence="1" id="KW-0472">Membrane</keyword>
<dbReference type="InterPro" id="IPR021279">
    <property type="entry name" value="DUF2721"/>
</dbReference>